<feature type="domain" description="CBU-0592-like" evidence="2">
    <location>
        <begin position="8"/>
        <end position="76"/>
    </location>
</feature>
<comment type="caution">
    <text evidence="3">The sequence shown here is derived from an EMBL/GenBank/DDBJ whole genome shotgun (WGS) entry which is preliminary data.</text>
</comment>
<keyword evidence="1" id="KW-1133">Transmembrane helix</keyword>
<organism evidence="3 4">
    <name type="scientific">Actinomyces israelii</name>
    <dbReference type="NCBI Taxonomy" id="1659"/>
    <lineage>
        <taxon>Bacteria</taxon>
        <taxon>Bacillati</taxon>
        <taxon>Actinomycetota</taxon>
        <taxon>Actinomycetes</taxon>
        <taxon>Actinomycetales</taxon>
        <taxon>Actinomycetaceae</taxon>
        <taxon>Actinomyces</taxon>
    </lineage>
</organism>
<dbReference type="Pfam" id="PF26604">
    <property type="entry name" value="CBU_0592"/>
    <property type="match status" value="1"/>
</dbReference>
<evidence type="ECO:0000313" key="4">
    <source>
        <dbReference type="Proteomes" id="UP001072034"/>
    </source>
</evidence>
<protein>
    <recommendedName>
        <fullName evidence="2">CBU-0592-like domain-containing protein</fullName>
    </recommendedName>
</protein>
<keyword evidence="1" id="KW-0472">Membrane</keyword>
<feature type="transmembrane region" description="Helical" evidence="1">
    <location>
        <begin position="6"/>
        <end position="24"/>
    </location>
</feature>
<keyword evidence="4" id="KW-1185">Reference proteome</keyword>
<evidence type="ECO:0000259" key="2">
    <source>
        <dbReference type="Pfam" id="PF26604"/>
    </source>
</evidence>
<evidence type="ECO:0000256" key="1">
    <source>
        <dbReference type="SAM" id="Phobius"/>
    </source>
</evidence>
<name>A0ABT4ICH9_9ACTO</name>
<sequence length="114" mass="12046">MASIFITVGGWIGAAELLLAYALISKGRIAGDSLRYQALNLTGSVLLVINCGYTGAWPSVIANSFYVLVGINILMTVKRAYIAQLAHNQRAVLGSRLRRRRIAAAASGVAAVKG</sequence>
<dbReference type="EMBL" id="JAPTMY010000036">
    <property type="protein sequence ID" value="MCZ0859024.1"/>
    <property type="molecule type" value="Genomic_DNA"/>
</dbReference>
<dbReference type="InterPro" id="IPR058058">
    <property type="entry name" value="CBU_0592-like"/>
</dbReference>
<accession>A0ABT4ICH9</accession>
<dbReference type="RefSeq" id="WP_268918336.1">
    <property type="nucleotide sequence ID" value="NZ_CP124548.1"/>
</dbReference>
<keyword evidence="1" id="KW-0812">Transmembrane</keyword>
<evidence type="ECO:0000313" key="3">
    <source>
        <dbReference type="EMBL" id="MCZ0859024.1"/>
    </source>
</evidence>
<dbReference type="NCBIfam" id="NF047864">
    <property type="entry name" value="CBU_0592_membra"/>
    <property type="match status" value="1"/>
</dbReference>
<reference evidence="3" key="1">
    <citation type="submission" date="2022-10" db="EMBL/GenBank/DDBJ databases">
        <title>Genome sequence of Actinomyces israelii ATCC 10048.</title>
        <authorList>
            <person name="Watt R.M."/>
            <person name="Tong W.M."/>
        </authorList>
    </citation>
    <scope>NUCLEOTIDE SEQUENCE</scope>
    <source>
        <strain evidence="3">ATCC 10048</strain>
    </source>
</reference>
<feature type="transmembrane region" description="Helical" evidence="1">
    <location>
        <begin position="61"/>
        <end position="81"/>
    </location>
</feature>
<proteinExistence type="predicted"/>
<dbReference type="Proteomes" id="UP001072034">
    <property type="component" value="Unassembled WGS sequence"/>
</dbReference>
<gene>
    <name evidence="3" type="ORF">OHJ16_13340</name>
</gene>